<feature type="domain" description="Type II methyltransferase M.TaqI-like" evidence="7">
    <location>
        <begin position="145"/>
        <end position="227"/>
    </location>
</feature>
<evidence type="ECO:0000259" key="7">
    <source>
        <dbReference type="Pfam" id="PF07669"/>
    </source>
</evidence>
<keyword evidence="3 8" id="KW-0489">Methyltransferase</keyword>
<dbReference type="GO" id="GO:0008168">
    <property type="term" value="F:methyltransferase activity"/>
    <property type="evidence" value="ECO:0007669"/>
    <property type="project" value="UniProtKB-KW"/>
</dbReference>
<dbReference type="InterPro" id="IPR029063">
    <property type="entry name" value="SAM-dependent_MTases_sf"/>
</dbReference>
<evidence type="ECO:0000256" key="5">
    <source>
        <dbReference type="ARBA" id="ARBA00022691"/>
    </source>
</evidence>
<protein>
    <recommendedName>
        <fullName evidence="2">site-specific DNA-methyltransferase (adenine-specific)</fullName>
        <ecNumber evidence="2">2.1.1.72</ecNumber>
    </recommendedName>
</protein>
<comment type="similarity">
    <text evidence="1">Belongs to the N(4)/N(6)-methyltransferase family.</text>
</comment>
<evidence type="ECO:0000256" key="6">
    <source>
        <dbReference type="ARBA" id="ARBA00047942"/>
    </source>
</evidence>
<comment type="caution">
    <text evidence="8">The sequence shown here is derived from an EMBL/GenBank/DDBJ whole genome shotgun (WGS) entry which is preliminary data.</text>
</comment>
<accession>A0ABV3WJ58</accession>
<dbReference type="RefSeq" id="WP_368608492.1">
    <property type="nucleotide sequence ID" value="NZ_JBFPKB010000012.1"/>
</dbReference>
<keyword evidence="9" id="KW-1185">Reference proteome</keyword>
<dbReference type="PANTHER" id="PTHR33841">
    <property type="entry name" value="DNA METHYLTRANSFERASE YEEA-RELATED"/>
    <property type="match status" value="1"/>
</dbReference>
<dbReference type="GO" id="GO:0032259">
    <property type="term" value="P:methylation"/>
    <property type="evidence" value="ECO:0007669"/>
    <property type="project" value="UniProtKB-KW"/>
</dbReference>
<dbReference type="Proteomes" id="UP001558535">
    <property type="component" value="Unassembled WGS sequence"/>
</dbReference>
<evidence type="ECO:0000313" key="8">
    <source>
        <dbReference type="EMBL" id="MEX3753275.1"/>
    </source>
</evidence>
<dbReference type="Gene3D" id="3.40.50.150">
    <property type="entry name" value="Vaccinia Virus protein VP39"/>
    <property type="match status" value="1"/>
</dbReference>
<dbReference type="InterPro" id="IPR050953">
    <property type="entry name" value="N4_N6_ade-DNA_methylase"/>
</dbReference>
<dbReference type="InterPro" id="IPR011639">
    <property type="entry name" value="MethylTrfase_TaqI-like_dom"/>
</dbReference>
<name>A0ABV3WJ58_9BURK</name>
<keyword evidence="4" id="KW-0808">Transferase</keyword>
<organism evidence="8 9">
    <name type="scientific">Paraburkholderia phenoliruptrix</name>
    <dbReference type="NCBI Taxonomy" id="252970"/>
    <lineage>
        <taxon>Bacteria</taxon>
        <taxon>Pseudomonadati</taxon>
        <taxon>Pseudomonadota</taxon>
        <taxon>Betaproteobacteria</taxon>
        <taxon>Burkholderiales</taxon>
        <taxon>Burkholderiaceae</taxon>
        <taxon>Paraburkholderia</taxon>
    </lineage>
</organism>
<evidence type="ECO:0000313" key="9">
    <source>
        <dbReference type="Proteomes" id="UP001558535"/>
    </source>
</evidence>
<keyword evidence="5" id="KW-0949">S-adenosyl-L-methionine</keyword>
<evidence type="ECO:0000256" key="3">
    <source>
        <dbReference type="ARBA" id="ARBA00022603"/>
    </source>
</evidence>
<evidence type="ECO:0000256" key="1">
    <source>
        <dbReference type="ARBA" id="ARBA00006594"/>
    </source>
</evidence>
<proteinExistence type="inferred from homology"/>
<evidence type="ECO:0000256" key="4">
    <source>
        <dbReference type="ARBA" id="ARBA00022679"/>
    </source>
</evidence>
<dbReference type="EC" id="2.1.1.72" evidence="2"/>
<reference evidence="8 9" key="1">
    <citation type="submission" date="2024-07" db="EMBL/GenBank/DDBJ databases">
        <title>A survey of Mimosa microsymbionts across Brazilian biomes reveals a high diversity of Paraburkholderia nodulating endemic species, but also that Cupriavidus is common as a symbiont of widespread species.</title>
        <authorList>
            <person name="Rouws L."/>
            <person name="Barauna A."/>
            <person name="Beukes C."/>
            <person name="Rouws J.R.C."/>
            <person name="De Faria S.M."/>
            <person name="Gross E."/>
            <person name="Bueno Dos Reis Junior F."/>
            <person name="Simon M.F."/>
            <person name="Maluk M."/>
            <person name="Odee D.W."/>
            <person name="Kenicer G."/>
            <person name="Young J.P.W."/>
            <person name="Reis V.M."/>
            <person name="Zilli J."/>
            <person name="James E.K."/>
        </authorList>
    </citation>
    <scope>NUCLEOTIDE SEQUENCE [LARGE SCALE GENOMIC DNA]</scope>
    <source>
        <strain evidence="8 9">BR14375</strain>
    </source>
</reference>
<gene>
    <name evidence="8" type="ORF">AB3X84_25075</name>
</gene>
<dbReference type="PRINTS" id="PR00507">
    <property type="entry name" value="N12N6MTFRASE"/>
</dbReference>
<dbReference type="EMBL" id="JBFPKE010000012">
    <property type="protein sequence ID" value="MEX3753275.1"/>
    <property type="molecule type" value="Genomic_DNA"/>
</dbReference>
<dbReference type="Pfam" id="PF07669">
    <property type="entry name" value="Eco57I"/>
    <property type="match status" value="1"/>
</dbReference>
<sequence length="509" mass="55361">MSSLVDVANTVGRAFTATLTREEQRAMGQFMTPPAVAVFMAQCLVASATQTTAKVLEPAAGGGILAAAVVEGLLAKPQAERPRRIELLMYELEPRLIDGLKALCQQMRVACEQCGVEFDYLIRNEDFLLSELALLGQPLPGLLTIANPPFLKLNKSTDRRAALHAYAVHGQPNIYALFMAATARLTPPDGGWCFITPRSWMAGAYFKAARRTLLQHLTIDRLHAFESRTEGFEEDAVLQETVIAWGNGRALAEPGANILVTRSQGAGDIATAGIQALPLARVVSADEHAMFSLPAHDADPFEGWTATLKTYGFEVSTGPVVAFRATEHIREHGGTDTVPLLWLQHVRQQQISWPVQKKREHIVATAESAWMLVANAPMVVMRRFSPKEDERRVTCAAYLGQLPGPVVGLENHLNYIYRRNGTMTPNEARGISAFLASHTVDAHFRALAGSTQINATELRKLPLPPLDVLIQIGEVVGENPTLATIDTVVSEALALTADQQPNNMNVVAG</sequence>
<dbReference type="PANTHER" id="PTHR33841:SF5">
    <property type="entry name" value="DNA METHYLASE (MODIFICATION METHYLASE) (METHYLTRANSFERASE)-RELATED"/>
    <property type="match status" value="1"/>
</dbReference>
<dbReference type="SUPFAM" id="SSF53335">
    <property type="entry name" value="S-adenosyl-L-methionine-dependent methyltransferases"/>
    <property type="match status" value="1"/>
</dbReference>
<comment type="catalytic activity">
    <reaction evidence="6">
        <text>a 2'-deoxyadenosine in DNA + S-adenosyl-L-methionine = an N(6)-methyl-2'-deoxyadenosine in DNA + S-adenosyl-L-homocysteine + H(+)</text>
        <dbReference type="Rhea" id="RHEA:15197"/>
        <dbReference type="Rhea" id="RHEA-COMP:12418"/>
        <dbReference type="Rhea" id="RHEA-COMP:12419"/>
        <dbReference type="ChEBI" id="CHEBI:15378"/>
        <dbReference type="ChEBI" id="CHEBI:57856"/>
        <dbReference type="ChEBI" id="CHEBI:59789"/>
        <dbReference type="ChEBI" id="CHEBI:90615"/>
        <dbReference type="ChEBI" id="CHEBI:90616"/>
        <dbReference type="EC" id="2.1.1.72"/>
    </reaction>
</comment>
<evidence type="ECO:0000256" key="2">
    <source>
        <dbReference type="ARBA" id="ARBA00011900"/>
    </source>
</evidence>